<comment type="subcellular location">
    <subcellularLocation>
        <location evidence="1">Cell membrane</location>
        <topology evidence="1">Multi-pass membrane protein</topology>
    </subcellularLocation>
</comment>
<protein>
    <submittedName>
        <fullName evidence="8">MATE family efflux transporter</fullName>
    </submittedName>
</protein>
<feature type="transmembrane region" description="Helical" evidence="7">
    <location>
        <begin position="232"/>
        <end position="255"/>
    </location>
</feature>
<keyword evidence="5 7" id="KW-1133">Transmembrane helix</keyword>
<sequence>MNYSKMSNRDIIIKFAIPQMIGLVFNSIYFIIDGIFIGQKLGSDALAAAGVAIPVVEIMIALSMLISVGAGVVISASLGKGKTEAANKMFNKANLITLVLAFAIVILGNLFIEPIARLMGATDLIIDDTVVYLRYFLTASPFLIFSFTLSTFARNDNAPKLAMWALIVGSLSNIILDWFFMYPLDMGMAGAALATSLGPVFSVIILLPHFLKKKGVLHFKLELFKIKDIVLIIRKGLSAFITNFSIGLVTLFYNLAINHNNMGEITLSAYVIIGYLALIALTAFLGAAQGIQPAISYYSGSGENHKIRELSRFSIIFNITIGIILMVIIWLLGSYIISLFTMDTNLNAYTNKIASIYFLNLVFAAANIMIATILQALNQQKYSTYLSLMRSTVPLICLLLILPILVESDGIWYAITLVEGITLGISYIIWKKVMAENNEMIQELESASL</sequence>
<name>A0A7G9S108_9FIRM</name>
<keyword evidence="2" id="KW-0813">Transport</keyword>
<keyword evidence="4 7" id="KW-0812">Transmembrane</keyword>
<keyword evidence="3" id="KW-1003">Cell membrane</keyword>
<feature type="transmembrane region" description="Helical" evidence="7">
    <location>
        <begin position="357"/>
        <end position="377"/>
    </location>
</feature>
<dbReference type="PIRSF" id="PIRSF006603">
    <property type="entry name" value="DinF"/>
    <property type="match status" value="1"/>
</dbReference>
<evidence type="ECO:0000256" key="1">
    <source>
        <dbReference type="ARBA" id="ARBA00004651"/>
    </source>
</evidence>
<dbReference type="GO" id="GO:0042910">
    <property type="term" value="F:xenobiotic transmembrane transporter activity"/>
    <property type="evidence" value="ECO:0007669"/>
    <property type="project" value="InterPro"/>
</dbReference>
<dbReference type="PANTHER" id="PTHR43823:SF3">
    <property type="entry name" value="MULTIDRUG EXPORT PROTEIN MEPA"/>
    <property type="match status" value="1"/>
</dbReference>
<organism evidence="8 9">
    <name type="scientific">Erysipelothrix inopinata</name>
    <dbReference type="NCBI Taxonomy" id="225084"/>
    <lineage>
        <taxon>Bacteria</taxon>
        <taxon>Bacillati</taxon>
        <taxon>Bacillota</taxon>
        <taxon>Erysipelotrichia</taxon>
        <taxon>Erysipelotrichales</taxon>
        <taxon>Erysipelotrichaceae</taxon>
        <taxon>Erysipelothrix</taxon>
    </lineage>
</organism>
<reference evidence="8 9" key="1">
    <citation type="submission" date="2020-08" db="EMBL/GenBank/DDBJ databases">
        <title>Genome sequence of Erysipelothrix inopinata DSM 15511T.</title>
        <authorList>
            <person name="Hyun D.-W."/>
            <person name="Bae J.-W."/>
        </authorList>
    </citation>
    <scope>NUCLEOTIDE SEQUENCE [LARGE SCALE GENOMIC DNA]</scope>
    <source>
        <strain evidence="8 9">DSM 15511</strain>
    </source>
</reference>
<evidence type="ECO:0000256" key="5">
    <source>
        <dbReference type="ARBA" id="ARBA00022989"/>
    </source>
</evidence>
<evidence type="ECO:0000313" key="9">
    <source>
        <dbReference type="Proteomes" id="UP000515928"/>
    </source>
</evidence>
<feature type="transmembrane region" description="Helical" evidence="7">
    <location>
        <begin position="161"/>
        <end position="182"/>
    </location>
</feature>
<dbReference type="RefSeq" id="WP_187534732.1">
    <property type="nucleotide sequence ID" value="NZ_CBCSHU010000027.1"/>
</dbReference>
<feature type="transmembrane region" description="Helical" evidence="7">
    <location>
        <begin position="267"/>
        <end position="288"/>
    </location>
</feature>
<evidence type="ECO:0000313" key="8">
    <source>
        <dbReference type="EMBL" id="QNN61533.1"/>
    </source>
</evidence>
<evidence type="ECO:0000256" key="6">
    <source>
        <dbReference type="ARBA" id="ARBA00023136"/>
    </source>
</evidence>
<dbReference type="InterPro" id="IPR048279">
    <property type="entry name" value="MdtK-like"/>
</dbReference>
<dbReference type="InterPro" id="IPR002528">
    <property type="entry name" value="MATE_fam"/>
</dbReference>
<feature type="transmembrane region" description="Helical" evidence="7">
    <location>
        <begin position="188"/>
        <end position="211"/>
    </location>
</feature>
<feature type="transmembrane region" description="Helical" evidence="7">
    <location>
        <begin position="315"/>
        <end position="337"/>
    </location>
</feature>
<feature type="transmembrane region" description="Helical" evidence="7">
    <location>
        <begin position="411"/>
        <end position="430"/>
    </location>
</feature>
<gene>
    <name evidence="8" type="ORF">H9L01_04040</name>
</gene>
<feature type="transmembrane region" description="Helical" evidence="7">
    <location>
        <begin position="95"/>
        <end position="112"/>
    </location>
</feature>
<dbReference type="AlphaFoldDB" id="A0A7G9S108"/>
<keyword evidence="9" id="KW-1185">Reference proteome</keyword>
<keyword evidence="6 7" id="KW-0472">Membrane</keyword>
<evidence type="ECO:0000256" key="2">
    <source>
        <dbReference type="ARBA" id="ARBA00022448"/>
    </source>
</evidence>
<dbReference type="EMBL" id="CP060715">
    <property type="protein sequence ID" value="QNN61533.1"/>
    <property type="molecule type" value="Genomic_DNA"/>
</dbReference>
<evidence type="ECO:0000256" key="3">
    <source>
        <dbReference type="ARBA" id="ARBA00022475"/>
    </source>
</evidence>
<dbReference type="Proteomes" id="UP000515928">
    <property type="component" value="Chromosome"/>
</dbReference>
<dbReference type="GO" id="GO:0005886">
    <property type="term" value="C:plasma membrane"/>
    <property type="evidence" value="ECO:0007669"/>
    <property type="project" value="UniProtKB-SubCell"/>
</dbReference>
<dbReference type="KEGG" id="eio:H9L01_04040"/>
<dbReference type="InterPro" id="IPR051327">
    <property type="entry name" value="MATE_MepA_subfamily"/>
</dbReference>
<dbReference type="GO" id="GO:0015297">
    <property type="term" value="F:antiporter activity"/>
    <property type="evidence" value="ECO:0007669"/>
    <property type="project" value="InterPro"/>
</dbReference>
<evidence type="ECO:0000256" key="4">
    <source>
        <dbReference type="ARBA" id="ARBA00022692"/>
    </source>
</evidence>
<evidence type="ECO:0000256" key="7">
    <source>
        <dbReference type="SAM" id="Phobius"/>
    </source>
</evidence>
<dbReference type="PANTHER" id="PTHR43823">
    <property type="entry name" value="SPORULATION PROTEIN YKVU"/>
    <property type="match status" value="1"/>
</dbReference>
<feature type="transmembrane region" description="Helical" evidence="7">
    <location>
        <begin position="132"/>
        <end position="149"/>
    </location>
</feature>
<feature type="transmembrane region" description="Helical" evidence="7">
    <location>
        <begin position="12"/>
        <end position="32"/>
    </location>
</feature>
<accession>A0A7G9S108</accession>
<dbReference type="NCBIfam" id="TIGR00797">
    <property type="entry name" value="matE"/>
    <property type="match status" value="1"/>
</dbReference>
<feature type="transmembrane region" description="Helical" evidence="7">
    <location>
        <begin position="52"/>
        <end position="74"/>
    </location>
</feature>
<dbReference type="Pfam" id="PF01554">
    <property type="entry name" value="MatE"/>
    <property type="match status" value="2"/>
</dbReference>
<feature type="transmembrane region" description="Helical" evidence="7">
    <location>
        <begin position="384"/>
        <end position="405"/>
    </location>
</feature>
<proteinExistence type="predicted"/>